<comment type="caution">
    <text evidence="2">The sequence shown here is derived from an EMBL/GenBank/DDBJ whole genome shotgun (WGS) entry which is preliminary data.</text>
</comment>
<proteinExistence type="predicted"/>
<evidence type="ECO:0000313" key="2">
    <source>
        <dbReference type="EMBL" id="CAF1344291.1"/>
    </source>
</evidence>
<evidence type="ECO:0000313" key="5">
    <source>
        <dbReference type="Proteomes" id="UP000663870"/>
    </source>
</evidence>
<feature type="coiled-coil region" evidence="1">
    <location>
        <begin position="833"/>
        <end position="860"/>
    </location>
</feature>
<dbReference type="SUPFAM" id="SSF48371">
    <property type="entry name" value="ARM repeat"/>
    <property type="match status" value="1"/>
</dbReference>
<dbReference type="Proteomes" id="UP000663870">
    <property type="component" value="Unassembled WGS sequence"/>
</dbReference>
<dbReference type="EMBL" id="CAJNOH010003657">
    <property type="protein sequence ID" value="CAF1344291.1"/>
    <property type="molecule type" value="Genomic_DNA"/>
</dbReference>
<dbReference type="InterPro" id="IPR016024">
    <property type="entry name" value="ARM-type_fold"/>
</dbReference>
<accession>A0A815GSV7</accession>
<sequence length="1237" mass="145846">MIWSILQEIAEYLHSKVEGLSEKMLKEIIRKCLLDYQKQSSKSLETKIDKLISNLVDIFKYQAGILNEFGHNSFRFIHRTFQEYLAAKSIIIHNGIEQSEDMIYHNIHSKIGIPNWRVPLSMTFGILSKSIEYSLLFNNIIKRLLKDEKTSSNMQSSILLVPFVIIDSLNDMHFSSKDTEHELIRKLADMLLFDYENVSGFSRLKEHQELIQSYFLKLKRKYDNIMAEWFIKKLNHEDDVAPCANIIYQLKWYNPKFHEIFLKNLHNDSIIWNWPIDSILRFYSNEIKDEVVLTQLKFKNTINKNPEMIKFIVNSNAWLPLIIALYGGYKNYKTPSSISEYYEIAQFLDLSSMERAPFTFYYQEIWDRDDAAYSMAVYLDTKKNSELIPLVVLLHFGIISKDSDRLRIYKNLLPELAEQYDVKEFLFERIQSMCNPYYKSRALYQLAEFYDEKSYELLNESFILTKNIQEPTLKFQVLEKIFSITHYKEVDRKLFIQKIVDELILTFDNIDDLHNRIIASIRLSFYGSGEFRKKYLTIAIETLDRMNEDNDKIKLIIKLKSLINIYDDLLIKLNGMIETLKNKIYYYFVNSYYGRILFTGTLQVSKSNVNLENENDNKEIVDLSNYAELQSLFVLVAQLNDTKLIMDKTESTDQLWIHLFKDTDNQSTIEKILTIGLHDGIFLTPQVTIIIDELIEKGKEDHISMLFPYIIKPSNEVLPVVQRWFTQNNNNNNQIKNLAALLLAEARHVFESVIDTIIDLLKSDNDQMRYRAQRIFQHPERDVKEPSKRLSVLGEKTMMKILEHALVKEHLPRVRAYFFTFFYDLLWDDPVVFHNLSQNMNQLQERNSVSERRIQFLDRIYFINNHTWNSIMQTLESSLYPLYIEKLLHSTMHLARRSQIIEDDWIKFARLLAVSDTCQFQEHVYFSHTDMELIQVILDEVSASTTITDETYFENLESILIIQTTIKVEDLSRQNYDQIQHIGRCNFTVSNDVNKTILNLLSNFSINIVLMKNLIQWLILKMISFNGFDDTIFELILCETLLSLVSACVQKEDYLYRKITNSPNFNKVQMIQLLEKMLNYHPYFPARGTAFILLSAMEQFDHKVIINAMNTLFDENLVKEYSVIGVPLIRLSSDELIDDLIVYLKSESAIKVYEILKILTEFALNEKIDMNSKSKIMNYLTNEIVQLKSKKLVNYYYTDIKIPFTTTLEHEYYKAWIKIQGLSGKAQYSINIKESNK</sequence>
<name>A0A815GSV7_9BILA</name>
<keyword evidence="5" id="KW-1185">Reference proteome</keyword>
<gene>
    <name evidence="3" type="ORF">JXQ802_LOCUS48023</name>
    <name evidence="2" type="ORF">PYM288_LOCUS32057</name>
</gene>
<evidence type="ECO:0000313" key="3">
    <source>
        <dbReference type="EMBL" id="CAF1598505.1"/>
    </source>
</evidence>
<dbReference type="AlphaFoldDB" id="A0A815GSV7"/>
<organism evidence="2 4">
    <name type="scientific">Rotaria sordida</name>
    <dbReference type="NCBI Taxonomy" id="392033"/>
    <lineage>
        <taxon>Eukaryota</taxon>
        <taxon>Metazoa</taxon>
        <taxon>Spiralia</taxon>
        <taxon>Gnathifera</taxon>
        <taxon>Rotifera</taxon>
        <taxon>Eurotatoria</taxon>
        <taxon>Bdelloidea</taxon>
        <taxon>Philodinida</taxon>
        <taxon>Philodinidae</taxon>
        <taxon>Rotaria</taxon>
    </lineage>
</organism>
<evidence type="ECO:0000256" key="1">
    <source>
        <dbReference type="SAM" id="Coils"/>
    </source>
</evidence>
<reference evidence="2" key="1">
    <citation type="submission" date="2021-02" db="EMBL/GenBank/DDBJ databases">
        <authorList>
            <person name="Nowell W R."/>
        </authorList>
    </citation>
    <scope>NUCLEOTIDE SEQUENCE</scope>
</reference>
<protein>
    <submittedName>
        <fullName evidence="2">Uncharacterized protein</fullName>
    </submittedName>
</protein>
<dbReference type="Proteomes" id="UP000663854">
    <property type="component" value="Unassembled WGS sequence"/>
</dbReference>
<keyword evidence="1" id="KW-0175">Coiled coil</keyword>
<dbReference type="EMBL" id="CAJNOL010005013">
    <property type="protein sequence ID" value="CAF1598505.1"/>
    <property type="molecule type" value="Genomic_DNA"/>
</dbReference>
<evidence type="ECO:0000313" key="4">
    <source>
        <dbReference type="Proteomes" id="UP000663854"/>
    </source>
</evidence>